<reference evidence="1 2" key="1">
    <citation type="submission" date="2016-11" db="EMBL/GenBank/DDBJ databases">
        <authorList>
            <person name="Jaros S."/>
            <person name="Januszkiewicz K."/>
            <person name="Wedrychowicz H."/>
        </authorList>
    </citation>
    <scope>NUCLEOTIDE SEQUENCE [LARGE SCALE GENOMIC DNA]</scope>
    <source>
        <strain evidence="1 2">DSM 22153</strain>
    </source>
</reference>
<protein>
    <submittedName>
        <fullName evidence="1">Uncharacterized protein</fullName>
    </submittedName>
</protein>
<proteinExistence type="predicted"/>
<dbReference type="AlphaFoldDB" id="A0A1M7PMF9"/>
<evidence type="ECO:0000313" key="1">
    <source>
        <dbReference type="EMBL" id="SHN18462.1"/>
    </source>
</evidence>
<evidence type="ECO:0000313" key="2">
    <source>
        <dbReference type="Proteomes" id="UP000186002"/>
    </source>
</evidence>
<dbReference type="EMBL" id="FRBW01000009">
    <property type="protein sequence ID" value="SHN18462.1"/>
    <property type="molecule type" value="Genomic_DNA"/>
</dbReference>
<name>A0A1M7PMF9_9HYPH</name>
<organism evidence="1 2">
    <name type="scientific">Roseibium suaedae</name>
    <dbReference type="NCBI Taxonomy" id="735517"/>
    <lineage>
        <taxon>Bacteria</taxon>
        <taxon>Pseudomonadati</taxon>
        <taxon>Pseudomonadota</taxon>
        <taxon>Alphaproteobacteria</taxon>
        <taxon>Hyphomicrobiales</taxon>
        <taxon>Stappiaceae</taxon>
        <taxon>Roseibium</taxon>
    </lineage>
</organism>
<dbReference type="STRING" id="735517.SAMN05444272_4516"/>
<keyword evidence="2" id="KW-1185">Reference proteome</keyword>
<accession>A0A1M7PMF9</accession>
<sequence>MNCMTPFPDFVAACAAHLAALQVAHPDGPPADVREVDVPSGVLTPQELQLLQVCVYGRAFAEGIVDPQGRVLPEALAGACSARADQVSALFAGRSPGASGARHFLAWAGLTWSELQRCGLRLALVQQAADAGVFDDDPEDEVRADLKARTEAIRLGATCMGGDQ</sequence>
<gene>
    <name evidence="1" type="ORF">SAMN05444272_4516</name>
</gene>
<dbReference type="RefSeq" id="WP_073015635.1">
    <property type="nucleotide sequence ID" value="NZ_FRBW01000009.1"/>
</dbReference>
<dbReference type="Proteomes" id="UP000186002">
    <property type="component" value="Unassembled WGS sequence"/>
</dbReference>